<dbReference type="PANTHER" id="PTHR45749">
    <property type="match status" value="1"/>
</dbReference>
<reference evidence="2 3" key="1">
    <citation type="submission" date="2023-01" db="EMBL/GenBank/DDBJ databases">
        <authorList>
            <person name="Whitehead M."/>
        </authorList>
    </citation>
    <scope>NUCLEOTIDE SEQUENCE [LARGE SCALE GENOMIC DNA]</scope>
</reference>
<dbReference type="Pfam" id="PF05699">
    <property type="entry name" value="Dimer_Tnp_hAT"/>
    <property type="match status" value="1"/>
</dbReference>
<feature type="domain" description="HAT C-terminal dimerisation" evidence="1">
    <location>
        <begin position="189"/>
        <end position="241"/>
    </location>
</feature>
<dbReference type="InterPro" id="IPR008906">
    <property type="entry name" value="HATC_C_dom"/>
</dbReference>
<gene>
    <name evidence="2" type="ORF">MEUPH1_LOCUS11526</name>
</gene>
<comment type="caution">
    <text evidence="2">The sequence shown here is derived from an EMBL/GenBank/DDBJ whole genome shotgun (WGS) entry which is preliminary data.</text>
</comment>
<dbReference type="InterPro" id="IPR012337">
    <property type="entry name" value="RNaseH-like_sf"/>
</dbReference>
<dbReference type="AlphaFoldDB" id="A0AAV0WJ82"/>
<evidence type="ECO:0000313" key="2">
    <source>
        <dbReference type="EMBL" id="CAI6355707.1"/>
    </source>
</evidence>
<dbReference type="SUPFAM" id="SSF53098">
    <property type="entry name" value="Ribonuclease H-like"/>
    <property type="match status" value="1"/>
</dbReference>
<keyword evidence="3" id="KW-1185">Reference proteome</keyword>
<dbReference type="Proteomes" id="UP001160148">
    <property type="component" value="Unassembled WGS sequence"/>
</dbReference>
<dbReference type="EMBL" id="CARXXK010000002">
    <property type="protein sequence ID" value="CAI6355707.1"/>
    <property type="molecule type" value="Genomic_DNA"/>
</dbReference>
<evidence type="ECO:0000313" key="3">
    <source>
        <dbReference type="Proteomes" id="UP001160148"/>
    </source>
</evidence>
<accession>A0AAV0WJ82</accession>
<dbReference type="GO" id="GO:0046983">
    <property type="term" value="F:protein dimerization activity"/>
    <property type="evidence" value="ECO:0007669"/>
    <property type="project" value="InterPro"/>
</dbReference>
<name>A0AAV0WJ82_9HEMI</name>
<proteinExistence type="predicted"/>
<dbReference type="PANTHER" id="PTHR45749:SF21">
    <property type="entry name" value="DUF4371 DOMAIN-CONTAINING PROTEIN"/>
    <property type="match status" value="1"/>
</dbReference>
<organism evidence="2 3">
    <name type="scientific">Macrosiphum euphorbiae</name>
    <name type="common">potato aphid</name>
    <dbReference type="NCBI Taxonomy" id="13131"/>
    <lineage>
        <taxon>Eukaryota</taxon>
        <taxon>Metazoa</taxon>
        <taxon>Ecdysozoa</taxon>
        <taxon>Arthropoda</taxon>
        <taxon>Hexapoda</taxon>
        <taxon>Insecta</taxon>
        <taxon>Pterygota</taxon>
        <taxon>Neoptera</taxon>
        <taxon>Paraneoptera</taxon>
        <taxon>Hemiptera</taxon>
        <taxon>Sternorrhyncha</taxon>
        <taxon>Aphidomorpha</taxon>
        <taxon>Aphidoidea</taxon>
        <taxon>Aphididae</taxon>
        <taxon>Macrosiphini</taxon>
        <taxon>Macrosiphum</taxon>
    </lineage>
</organism>
<sequence length="273" mass="31388">MDKKIPNHLQNVEIEVEFPLRRRKRIKIMPGGKAFDEIGNLDENSKYRVQTFRVIMDKILEAVDSRFINNCNTSLLISLSLLSPGQKYFENLEERIKKYENNLDTIIKISGVDKIKVLDELRSFASCYSKLISTLNITSHASLKQSDEDINNDYETDSSSDSFKNDLTSCKENGYCIPCAFSILYDYNFHSSAYSNLYRVYKVALTLSCTQVCCERAFSKLKIIKNRLRASMSQELLESLMLKSIEPDLLPDTNVIIDNIGKNTTELRKLLIF</sequence>
<protein>
    <recommendedName>
        <fullName evidence="1">HAT C-terminal dimerisation domain-containing protein</fullName>
    </recommendedName>
</protein>
<evidence type="ECO:0000259" key="1">
    <source>
        <dbReference type="Pfam" id="PF05699"/>
    </source>
</evidence>